<sequence>MDCIKPYNENYRFDIQDDKDIKNNCKCEEYIARYNFIIMFLTIVIITLVVLIFGLLFYINY</sequence>
<keyword evidence="1" id="KW-0812">Transmembrane</keyword>
<keyword evidence="1" id="KW-1133">Transmembrane helix</keyword>
<dbReference type="Proteomes" id="UP000792671">
    <property type="component" value="Genome"/>
</dbReference>
<proteinExistence type="predicted"/>
<accession>A0A916P218</accession>
<dbReference type="KEGG" id="vg:15613849"/>
<dbReference type="EMBL" id="HF679134">
    <property type="protein sequence ID" value="CCU56425.1"/>
    <property type="molecule type" value="Genomic_DNA"/>
</dbReference>
<keyword evidence="3" id="KW-1185">Reference proteome</keyword>
<dbReference type="GeneID" id="15613849"/>
<evidence type="ECO:0000313" key="2">
    <source>
        <dbReference type="EMBL" id="CCU56425.1"/>
    </source>
</evidence>
<protein>
    <submittedName>
        <fullName evidence="2">Uncharacterized protein</fullName>
    </submittedName>
</protein>
<evidence type="ECO:0000313" key="3">
    <source>
        <dbReference type="Proteomes" id="UP000792671"/>
    </source>
</evidence>
<dbReference type="RefSeq" id="YP_008003744.1">
    <property type="nucleotide sequence ID" value="NC_021246.1"/>
</dbReference>
<reference evidence="2 3" key="1">
    <citation type="journal article" date="2013" name="J. Virol.">
        <title>New Insights into the Evolution of Entomopoxvirinae from the Complete Genome Sequences of Four Entomopoxviruses Infecting Adoxophyes honmai, Choristoneura biennis, Choristoneura rosaceana, and Mythimna separata.</title>
        <authorList>
            <person name="Theze J."/>
            <person name="Takatsuka J."/>
            <person name="Li Z."/>
            <person name="Gallais J."/>
            <person name="Doucet D."/>
            <person name="Arif B."/>
            <person name="Nakai M."/>
            <person name="Herniou E.A."/>
        </authorList>
    </citation>
    <scope>NUCLEOTIDE SEQUENCE [LARGE SCALE GENOMIC DNA]</scope>
</reference>
<keyword evidence="1" id="KW-0472">Membrane</keyword>
<gene>
    <name evidence="2" type="ORF">MYSEV_227</name>
</gene>
<feature type="transmembrane region" description="Helical" evidence="1">
    <location>
        <begin position="36"/>
        <end position="59"/>
    </location>
</feature>
<name>A0A916P218_9POXV</name>
<evidence type="ECO:0000256" key="1">
    <source>
        <dbReference type="SAM" id="Phobius"/>
    </source>
</evidence>
<organism evidence="2 3">
    <name type="scientific">Mythimna separata entomopoxvirus 'L'</name>
    <dbReference type="NCBI Taxonomy" id="1293572"/>
    <lineage>
        <taxon>Viruses</taxon>
        <taxon>Varidnaviria</taxon>
        <taxon>Bamfordvirae</taxon>
        <taxon>Nucleocytoviricota</taxon>
        <taxon>Pokkesviricetes</taxon>
        <taxon>Chitovirales</taxon>
        <taxon>Poxviridae</taxon>
        <taxon>Entomopoxvirinae</taxon>
        <taxon>Betaentomopoxvirus</taxon>
        <taxon>Betaentomopoxvirus mseparata</taxon>
        <taxon>Mythimna separata entomopoxvirus</taxon>
    </lineage>
</organism>